<dbReference type="GeneID" id="87005280"/>
<keyword evidence="2 6" id="KW-0238">DNA-binding</keyword>
<keyword evidence="4" id="KW-0472">Membrane</keyword>
<feature type="domain" description="HTH cro/C1-type" evidence="5">
    <location>
        <begin position="6"/>
        <end position="59"/>
    </location>
</feature>
<dbReference type="GO" id="GO:0003677">
    <property type="term" value="F:DNA binding"/>
    <property type="evidence" value="ECO:0007669"/>
    <property type="project" value="UniProtKB-KW"/>
</dbReference>
<dbReference type="GO" id="GO:0005829">
    <property type="term" value="C:cytosol"/>
    <property type="evidence" value="ECO:0007669"/>
    <property type="project" value="TreeGrafter"/>
</dbReference>
<keyword evidence="3" id="KW-0804">Transcription</keyword>
<keyword evidence="4" id="KW-0812">Transmembrane</keyword>
<dbReference type="PROSITE" id="PS50943">
    <property type="entry name" value="HTH_CROC1"/>
    <property type="match status" value="1"/>
</dbReference>
<comment type="caution">
    <text evidence="6">The sequence shown here is derived from an EMBL/GenBank/DDBJ whole genome shotgun (WGS) entry which is preliminary data.</text>
</comment>
<accession>A0A656VMI6</accession>
<dbReference type="InterPro" id="IPR050807">
    <property type="entry name" value="TransReg_Diox_bact_type"/>
</dbReference>
<evidence type="ECO:0000256" key="2">
    <source>
        <dbReference type="ARBA" id="ARBA00023125"/>
    </source>
</evidence>
<dbReference type="SMART" id="SM00530">
    <property type="entry name" value="HTH_XRE"/>
    <property type="match status" value="1"/>
</dbReference>
<evidence type="ECO:0000313" key="6">
    <source>
        <dbReference type="EMBL" id="KMU51658.1"/>
    </source>
</evidence>
<organism evidence="6 7">
    <name type="scientific">Serratia marcescens</name>
    <dbReference type="NCBI Taxonomy" id="615"/>
    <lineage>
        <taxon>Bacteria</taxon>
        <taxon>Pseudomonadati</taxon>
        <taxon>Pseudomonadota</taxon>
        <taxon>Gammaproteobacteria</taxon>
        <taxon>Enterobacterales</taxon>
        <taxon>Yersiniaceae</taxon>
        <taxon>Serratia</taxon>
    </lineage>
</organism>
<dbReference type="Pfam" id="PF13239">
    <property type="entry name" value="2TM"/>
    <property type="match status" value="1"/>
</dbReference>
<evidence type="ECO:0000313" key="7">
    <source>
        <dbReference type="Proteomes" id="UP000037482"/>
    </source>
</evidence>
<dbReference type="RefSeq" id="WP_025302332.1">
    <property type="nucleotide sequence ID" value="NZ_CABHIE010000001.1"/>
</dbReference>
<evidence type="ECO:0000259" key="5">
    <source>
        <dbReference type="PROSITE" id="PS50943"/>
    </source>
</evidence>
<dbReference type="InterPro" id="IPR025698">
    <property type="entry name" value="2TM_dom"/>
</dbReference>
<keyword evidence="1" id="KW-0805">Transcription regulation</keyword>
<dbReference type="Proteomes" id="UP000037482">
    <property type="component" value="Unassembled WGS sequence"/>
</dbReference>
<evidence type="ECO:0000256" key="4">
    <source>
        <dbReference type="SAM" id="Phobius"/>
    </source>
</evidence>
<dbReference type="CDD" id="cd00093">
    <property type="entry name" value="HTH_XRE"/>
    <property type="match status" value="1"/>
</dbReference>
<feature type="transmembrane region" description="Helical" evidence="4">
    <location>
        <begin position="88"/>
        <end position="109"/>
    </location>
</feature>
<evidence type="ECO:0000256" key="1">
    <source>
        <dbReference type="ARBA" id="ARBA00023015"/>
    </source>
</evidence>
<keyword evidence="4" id="KW-1133">Transmembrane helix</keyword>
<dbReference type="InterPro" id="IPR001387">
    <property type="entry name" value="Cro/C1-type_HTH"/>
</dbReference>
<dbReference type="AlphaFoldDB" id="A0A656VMI6"/>
<dbReference type="PANTHER" id="PTHR46797">
    <property type="entry name" value="HTH-TYPE TRANSCRIPTIONAL REGULATOR"/>
    <property type="match status" value="1"/>
</dbReference>
<sequence>MQKYRIRPLRLEKGWSQEQLATIAGLSTRTVQRIENGEQASLETLTAIAAALGVQVSNLNAQPQQTTMGEETPDEQRLRRQVAAEGKLLSMAVRFAVIGAILLAVNVFTHPHYLWSLWAIGGMSLALVMRAVRTLLLRNVFSRWQEQRLAQKLRRLP</sequence>
<protein>
    <submittedName>
        <fullName evidence="6">DNA-binding protein</fullName>
    </submittedName>
</protein>
<dbReference type="PANTHER" id="PTHR46797:SF23">
    <property type="entry name" value="HTH-TYPE TRANSCRIPTIONAL REGULATOR SUTR"/>
    <property type="match status" value="1"/>
</dbReference>
<reference evidence="6 7" key="1">
    <citation type="submission" date="2015-06" db="EMBL/GenBank/DDBJ databases">
        <title>Draft Genome of Serratia marcescens Strain AH0650_Sm1.</title>
        <authorList>
            <person name="Wan Y."/>
            <person name="Gorrie C."/>
            <person name="Holt K."/>
        </authorList>
    </citation>
    <scope>NUCLEOTIDE SEQUENCE [LARGE SCALE GENOMIC DNA]</scope>
    <source>
        <strain evidence="6 7">AH0650_Sm1</strain>
    </source>
</reference>
<feature type="transmembrane region" description="Helical" evidence="4">
    <location>
        <begin position="115"/>
        <end position="136"/>
    </location>
</feature>
<proteinExistence type="predicted"/>
<dbReference type="EMBL" id="LFJS01000012">
    <property type="protein sequence ID" value="KMU51658.1"/>
    <property type="molecule type" value="Genomic_DNA"/>
</dbReference>
<dbReference type="Gene3D" id="1.10.260.40">
    <property type="entry name" value="lambda repressor-like DNA-binding domains"/>
    <property type="match status" value="1"/>
</dbReference>
<name>A0A656VMI6_SERMA</name>
<dbReference type="GO" id="GO:0003700">
    <property type="term" value="F:DNA-binding transcription factor activity"/>
    <property type="evidence" value="ECO:0007669"/>
    <property type="project" value="TreeGrafter"/>
</dbReference>
<dbReference type="InterPro" id="IPR010982">
    <property type="entry name" value="Lambda_DNA-bd_dom_sf"/>
</dbReference>
<evidence type="ECO:0000256" key="3">
    <source>
        <dbReference type="ARBA" id="ARBA00023163"/>
    </source>
</evidence>
<dbReference type="SUPFAM" id="SSF47413">
    <property type="entry name" value="lambda repressor-like DNA-binding domains"/>
    <property type="match status" value="1"/>
</dbReference>
<gene>
    <name evidence="6" type="ORF">AB868_02402</name>
</gene>
<dbReference type="Pfam" id="PF01381">
    <property type="entry name" value="HTH_3"/>
    <property type="match status" value="1"/>
</dbReference>